<dbReference type="InterPro" id="IPR011051">
    <property type="entry name" value="RmlC_Cupin_sf"/>
</dbReference>
<sequence>MAICHLVLQGECWAQVDGGEPIRAHAGEVIAAPHGDSHVLGSGLHHAAVDMSHMVSPRAPELERVRYGGEGDRTLLVCSWFAYEGDAPIPSWRTFRACSPRSCEAGRRARDRAVRQLRAGRCGFAIAGFRDGRRQGGGGAVSPRCLRGYIESMPPTTRAGSRACGPPREPLPGADACRPARNWTVDALAHETHTSRSVLADRFAELVGVPPMHYLARWRMILAAGMLRRDQCNLARIAEGVGYESEAAFNRAFKREYGVSPGAWRHNGA</sequence>
<dbReference type="PROSITE" id="PS01124">
    <property type="entry name" value="HTH_ARAC_FAMILY_2"/>
    <property type="match status" value="1"/>
</dbReference>
<dbReference type="SUPFAM" id="SSF46689">
    <property type="entry name" value="Homeodomain-like"/>
    <property type="match status" value="1"/>
</dbReference>
<dbReference type="PROSITE" id="PS00041">
    <property type="entry name" value="HTH_ARAC_FAMILY_1"/>
    <property type="match status" value="1"/>
</dbReference>
<dbReference type="SMART" id="SM00342">
    <property type="entry name" value="HTH_ARAC"/>
    <property type="match status" value="1"/>
</dbReference>
<dbReference type="GO" id="GO:0003700">
    <property type="term" value="F:DNA-binding transcription factor activity"/>
    <property type="evidence" value="ECO:0007669"/>
    <property type="project" value="InterPro"/>
</dbReference>
<keyword evidence="2" id="KW-0805">Transcription regulation</keyword>
<dbReference type="InterPro" id="IPR032783">
    <property type="entry name" value="AraC_lig"/>
</dbReference>
<proteinExistence type="predicted"/>
<evidence type="ECO:0000256" key="1">
    <source>
        <dbReference type="ARBA" id="ARBA00004123"/>
    </source>
</evidence>
<dbReference type="InterPro" id="IPR018060">
    <property type="entry name" value="HTH_AraC"/>
</dbReference>
<dbReference type="GO" id="GO:0005634">
    <property type="term" value="C:nucleus"/>
    <property type="evidence" value="ECO:0007669"/>
    <property type="project" value="UniProtKB-SubCell"/>
</dbReference>
<comment type="subcellular location">
    <subcellularLocation>
        <location evidence="1">Nucleus</location>
    </subcellularLocation>
</comment>
<dbReference type="GO" id="GO:0043565">
    <property type="term" value="F:sequence-specific DNA binding"/>
    <property type="evidence" value="ECO:0007669"/>
    <property type="project" value="InterPro"/>
</dbReference>
<dbReference type="PANTHER" id="PTHR46796">
    <property type="entry name" value="HTH-TYPE TRANSCRIPTIONAL ACTIVATOR RHAS-RELATED"/>
    <property type="match status" value="1"/>
</dbReference>
<protein>
    <submittedName>
        <fullName evidence="6">Helix-turn-helix domain-containing protein</fullName>
    </submittedName>
</protein>
<name>A0AAD4MER5_9BILA</name>
<dbReference type="SUPFAM" id="SSF51182">
    <property type="entry name" value="RmlC-like cupins"/>
    <property type="match status" value="1"/>
</dbReference>
<dbReference type="InterPro" id="IPR018062">
    <property type="entry name" value="HTH_AraC-typ_CS"/>
</dbReference>
<dbReference type="AlphaFoldDB" id="A0AAD4MER5"/>
<feature type="domain" description="HTH araC/xylS-type" evidence="5">
    <location>
        <begin position="180"/>
        <end position="267"/>
    </location>
</feature>
<keyword evidence="4" id="KW-0804">Transcription</keyword>
<dbReference type="InterPro" id="IPR020449">
    <property type="entry name" value="Tscrpt_reg_AraC-type_HTH"/>
</dbReference>
<dbReference type="Gene3D" id="1.10.10.60">
    <property type="entry name" value="Homeodomain-like"/>
    <property type="match status" value="1"/>
</dbReference>
<dbReference type="Pfam" id="PF12852">
    <property type="entry name" value="Cupin_6"/>
    <property type="match status" value="1"/>
</dbReference>
<evidence type="ECO:0000259" key="5">
    <source>
        <dbReference type="PROSITE" id="PS01124"/>
    </source>
</evidence>
<organism evidence="6 7">
    <name type="scientific">Ditylenchus destructor</name>
    <dbReference type="NCBI Taxonomy" id="166010"/>
    <lineage>
        <taxon>Eukaryota</taxon>
        <taxon>Metazoa</taxon>
        <taxon>Ecdysozoa</taxon>
        <taxon>Nematoda</taxon>
        <taxon>Chromadorea</taxon>
        <taxon>Rhabditida</taxon>
        <taxon>Tylenchina</taxon>
        <taxon>Tylenchomorpha</taxon>
        <taxon>Sphaerularioidea</taxon>
        <taxon>Anguinidae</taxon>
        <taxon>Anguininae</taxon>
        <taxon>Ditylenchus</taxon>
    </lineage>
</organism>
<dbReference type="Proteomes" id="UP001201812">
    <property type="component" value="Unassembled WGS sequence"/>
</dbReference>
<dbReference type="PANTHER" id="PTHR46796:SF7">
    <property type="entry name" value="ARAC FAMILY TRANSCRIPTIONAL REGULATOR"/>
    <property type="match status" value="1"/>
</dbReference>
<keyword evidence="3" id="KW-0238">DNA-binding</keyword>
<dbReference type="InterPro" id="IPR050204">
    <property type="entry name" value="AraC_XylS_family_regulators"/>
</dbReference>
<evidence type="ECO:0000313" key="7">
    <source>
        <dbReference type="Proteomes" id="UP001201812"/>
    </source>
</evidence>
<evidence type="ECO:0000256" key="4">
    <source>
        <dbReference type="ARBA" id="ARBA00023163"/>
    </source>
</evidence>
<dbReference type="PRINTS" id="PR00032">
    <property type="entry name" value="HTHARAC"/>
</dbReference>
<gene>
    <name evidence="6" type="ORF">DdX_21537</name>
</gene>
<evidence type="ECO:0000313" key="6">
    <source>
        <dbReference type="EMBL" id="KAI1691935.1"/>
    </source>
</evidence>
<dbReference type="InterPro" id="IPR009057">
    <property type="entry name" value="Homeodomain-like_sf"/>
</dbReference>
<accession>A0AAD4MER5</accession>
<evidence type="ECO:0000256" key="2">
    <source>
        <dbReference type="ARBA" id="ARBA00023015"/>
    </source>
</evidence>
<dbReference type="Pfam" id="PF12833">
    <property type="entry name" value="HTH_18"/>
    <property type="match status" value="1"/>
</dbReference>
<keyword evidence="7" id="KW-1185">Reference proteome</keyword>
<comment type="caution">
    <text evidence="6">The sequence shown here is derived from an EMBL/GenBank/DDBJ whole genome shotgun (WGS) entry which is preliminary data.</text>
</comment>
<evidence type="ECO:0000256" key="3">
    <source>
        <dbReference type="ARBA" id="ARBA00023125"/>
    </source>
</evidence>
<reference evidence="6" key="1">
    <citation type="submission" date="2022-01" db="EMBL/GenBank/DDBJ databases">
        <title>Genome Sequence Resource for Two Populations of Ditylenchus destructor, the Migratory Endoparasitic Phytonematode.</title>
        <authorList>
            <person name="Zhang H."/>
            <person name="Lin R."/>
            <person name="Xie B."/>
        </authorList>
    </citation>
    <scope>NUCLEOTIDE SEQUENCE</scope>
    <source>
        <strain evidence="6">BazhouSP</strain>
    </source>
</reference>
<dbReference type="EMBL" id="JAKKPZ010000846">
    <property type="protein sequence ID" value="KAI1691935.1"/>
    <property type="molecule type" value="Genomic_DNA"/>
</dbReference>